<dbReference type="PANTHER" id="PTHR30595">
    <property type="entry name" value="GLPR-RELATED TRANSCRIPTIONAL REPRESSOR"/>
    <property type="match status" value="1"/>
</dbReference>
<dbReference type="PANTHER" id="PTHR30595:SF6">
    <property type="entry name" value="SCHLAFEN ALBA-2 DOMAIN-CONTAINING PROTEIN"/>
    <property type="match status" value="1"/>
</dbReference>
<dbReference type="AlphaFoldDB" id="A0A0L7D3Q2"/>
<evidence type="ECO:0000256" key="1">
    <source>
        <dbReference type="SAM" id="MobiDB-lite"/>
    </source>
</evidence>
<keyword evidence="3" id="KW-0238">DNA-binding</keyword>
<reference evidence="3 4" key="1">
    <citation type="journal article" date="2015" name="Int J Genomics">
        <title>Comparative Genomics Revealed Genetic Diversity and Species/Strain-Level Differences in Carbohydrate Metabolism of Three Probiotic Bifidobacterial Species.</title>
        <authorList>
            <person name="Odamaki T."/>
            <person name="Horigome A."/>
            <person name="Sugahara H."/>
            <person name="Hashikura N."/>
            <person name="Minami J."/>
            <person name="Xiao J.Z."/>
            <person name="Abe F."/>
        </authorList>
    </citation>
    <scope>NUCLEOTIDE SEQUENCE [LARGE SCALE GENOMIC DNA]</scope>
    <source>
        <strain evidence="3 4">MCC 1114</strain>
    </source>
</reference>
<feature type="domain" description="Filamentation induced by cAMP protein Fic-like C-terminal" evidence="2">
    <location>
        <begin position="296"/>
        <end position="327"/>
    </location>
</feature>
<dbReference type="Pfam" id="PF21247">
    <property type="entry name" value="Fic-like_C"/>
    <property type="match status" value="1"/>
</dbReference>
<gene>
    <name evidence="3" type="ORF">BBM1114_01340</name>
</gene>
<evidence type="ECO:0000313" key="3">
    <source>
        <dbReference type="EMBL" id="KOA66624.1"/>
    </source>
</evidence>
<dbReference type="EMBL" id="AVQC01000004">
    <property type="protein sequence ID" value="KOA66624.1"/>
    <property type="molecule type" value="Genomic_DNA"/>
</dbReference>
<proteinExistence type="predicted"/>
<name>A0A0L7D3Q2_BIFBR</name>
<protein>
    <submittedName>
        <fullName evidence="3">DNA-binding protein</fullName>
    </submittedName>
</protein>
<dbReference type="Gene3D" id="3.30.565.60">
    <property type="match status" value="1"/>
</dbReference>
<dbReference type="Proteomes" id="UP000036802">
    <property type="component" value="Unassembled WGS sequence"/>
</dbReference>
<comment type="caution">
    <text evidence="3">The sequence shown here is derived from an EMBL/GenBank/DDBJ whole genome shotgun (WGS) entry which is preliminary data.</text>
</comment>
<dbReference type="InterPro" id="IPR038475">
    <property type="entry name" value="RecG_C_sf"/>
</dbReference>
<dbReference type="InterPro" id="IPR049514">
    <property type="entry name" value="Fic-like_C"/>
</dbReference>
<feature type="region of interest" description="Disordered" evidence="1">
    <location>
        <begin position="246"/>
        <end position="265"/>
    </location>
</feature>
<accession>A0A0L7D3Q2</accession>
<evidence type="ECO:0000259" key="2">
    <source>
        <dbReference type="Pfam" id="PF21247"/>
    </source>
</evidence>
<sequence>MPPCRTTTVNPQPANIQDSAGCSLRLLPRRSDDEILSLTGAMQNNKPTLAGMMTLGDYPQRIYPNLCITAIAVNGTVLQPDDGGERFIDNKRYEGTIAEMLEGALGFVARNGKTRVVIRDGKRTDIPEYPETAVREIITNALMHRDYGPYCNGTPIRLVMFSDRLECWNPGGVYGGQSINDLGYANMPTRNPTLVSILEIEKIAENRHSGIPVIRDEARTHGVRQPEFIDQRGSFLVRFFNSSAETNASDHDATPGQDKNSPRPADVENTILAYCAKPRLAQEIANHVGRSLQYTRREYIRPMVEAGKLSLTLPDKPKSKYQRYRLTNAA</sequence>
<organism evidence="3 4">
    <name type="scientific">Bifidobacterium breve MCC 1114</name>
    <dbReference type="NCBI Taxonomy" id="1365964"/>
    <lineage>
        <taxon>Bacteria</taxon>
        <taxon>Bacillati</taxon>
        <taxon>Actinomycetota</taxon>
        <taxon>Actinomycetes</taxon>
        <taxon>Bifidobacteriales</taxon>
        <taxon>Bifidobacteriaceae</taxon>
        <taxon>Bifidobacterium</taxon>
    </lineage>
</organism>
<dbReference type="PATRIC" id="fig|1365964.3.peg.279"/>
<evidence type="ECO:0000313" key="4">
    <source>
        <dbReference type="Proteomes" id="UP000036802"/>
    </source>
</evidence>
<dbReference type="Pfam" id="PF13749">
    <property type="entry name" value="HATPase_c_4"/>
    <property type="match status" value="1"/>
</dbReference>
<dbReference type="GO" id="GO:0003677">
    <property type="term" value="F:DNA binding"/>
    <property type="evidence" value="ECO:0007669"/>
    <property type="project" value="UniProtKB-KW"/>
</dbReference>